<dbReference type="PANTHER" id="PTHR43179">
    <property type="entry name" value="RHAMNOSYLTRANSFERASE WBBL"/>
    <property type="match status" value="1"/>
</dbReference>
<dbReference type="GO" id="GO:0016757">
    <property type="term" value="F:glycosyltransferase activity"/>
    <property type="evidence" value="ECO:0007669"/>
    <property type="project" value="UniProtKB-KW"/>
</dbReference>
<dbReference type="InterPro" id="IPR029044">
    <property type="entry name" value="Nucleotide-diphossugar_trans"/>
</dbReference>
<proteinExistence type="predicted"/>
<dbReference type="EMBL" id="CP003221">
    <property type="protein sequence ID" value="EGJ49111.1"/>
    <property type="molecule type" value="Genomic_DNA"/>
</dbReference>
<keyword evidence="3" id="KW-1185">Reference proteome</keyword>
<dbReference type="PANTHER" id="PTHR43179:SF7">
    <property type="entry name" value="RHAMNOSYLTRANSFERASE WBBL"/>
    <property type="match status" value="1"/>
</dbReference>
<dbReference type="Pfam" id="PF00535">
    <property type="entry name" value="Glycos_transf_2"/>
    <property type="match status" value="2"/>
</dbReference>
<name>F3YUT4_DESAF</name>
<evidence type="ECO:0000259" key="1">
    <source>
        <dbReference type="Pfam" id="PF00535"/>
    </source>
</evidence>
<dbReference type="SUPFAM" id="SSF53448">
    <property type="entry name" value="Nucleotide-diphospho-sugar transferases"/>
    <property type="match status" value="2"/>
</dbReference>
<feature type="domain" description="Glycosyltransferase 2-like" evidence="1">
    <location>
        <begin position="244"/>
        <end position="403"/>
    </location>
</feature>
<evidence type="ECO:0000313" key="3">
    <source>
        <dbReference type="Proteomes" id="UP000007844"/>
    </source>
</evidence>
<dbReference type="HOGENOM" id="CLU_005003_0_0_7"/>
<dbReference type="AlphaFoldDB" id="F3YUT4"/>
<dbReference type="KEGG" id="daf:Desaf_0760"/>
<dbReference type="Proteomes" id="UP000007844">
    <property type="component" value="Chromosome"/>
</dbReference>
<dbReference type="eggNOG" id="COG1216">
    <property type="taxonomic scope" value="Bacteria"/>
</dbReference>
<keyword evidence="2" id="KW-0808">Transferase</keyword>
<dbReference type="RefSeq" id="WP_014258946.1">
    <property type="nucleotide sequence ID" value="NC_016629.1"/>
</dbReference>
<accession>F3YUT4</accession>
<reference evidence="2 3" key="1">
    <citation type="journal article" date="2011" name="J. Bacteriol.">
        <title>Genome sequence of the mercury-methylating and pleomorphic Desulfovibrio africanus Strain Walvis Bay.</title>
        <authorList>
            <person name="Brown S.D."/>
            <person name="Wall J.D."/>
            <person name="Kucken A.M."/>
            <person name="Gilmour C.C."/>
            <person name="Podar M."/>
            <person name="Brandt C.C."/>
            <person name="Teshima H."/>
            <person name="Detter J.C."/>
            <person name="Han C.S."/>
            <person name="Land M.L."/>
            <person name="Lucas S."/>
            <person name="Han J."/>
            <person name="Pennacchio L."/>
            <person name="Nolan M."/>
            <person name="Pitluck S."/>
            <person name="Woyke T."/>
            <person name="Goodwin L."/>
            <person name="Palumbo A.V."/>
            <person name="Elias D.A."/>
        </authorList>
    </citation>
    <scope>NUCLEOTIDE SEQUENCE [LARGE SCALE GENOMIC DNA]</scope>
    <source>
        <strain evidence="2 3">Walvis Bay</strain>
    </source>
</reference>
<sequence>MNTGITLPTMRLFSTAELAGTRAAMTRRVDLVSTGGMPIYGPDMDGQPDERVSLLLVDELAVVRINYIKCIFDHDECLYLKKFEHNADFREEQTYYFVSQAPRLILDPGRPDLRAVEISMHFLETGRGVVSGVVRKLRQELLAAHGLINVRNSEVQQLGHQLEALRGSLTWRASRALLDPLDRLLGPRTLGLVSGLLRRNGSKSIGLSDAKYREWVRLHDTLSEEDRQAMRERVETMAYRPRISIVMPVYNTPEDYLRQAIESVRGQIYPRWELCISDDASTKPHVRRVLEEYAATDSRIKVDYRQENGHISRSSNSALELAGGEFVALLDHDDLLTEHALYLVAEELNRNPELDFVYSDEDKIDVQGRRFAPHFKPDWNPDMLLSQNYICHLAVLRRTLLQETGGFRQGLEGSQDYDLFLRASRLTVPTRIRHIPFVLYHWRAIEGSTALNMDFKKYCIEASRRAVDEHCEALGMRGRAVAGEPSCIGRVRFDLSDGPLVSVIIPTRNKAELLVPLVEDLLLRTSYKNLEILIVDHESDEPELLDFYEHCRDNPALRVLPFSGPFNYSAMNNLAAAQAQGELLLFLNNDMRVLHPDWLEEMAGHGLRAEIGAVGAKLLYPDETIQHCGLILGIKEGVAESQFQGLPAHVVGYVGRTHTLQNVSAVTAACMLVRRTIFIESGGFDEINLPVAFNDVDLCLRLGQLGYRILLTPFARLRHLESASRGSDHTSANFSRFRRELDYMLRRWSRELAYDPAYNPNLSLLGADYAPAFPPRASKPWQDNAANSDR</sequence>
<dbReference type="InterPro" id="IPR001173">
    <property type="entry name" value="Glyco_trans_2-like"/>
</dbReference>
<feature type="domain" description="Glycosyltransferase 2-like" evidence="1">
    <location>
        <begin position="502"/>
        <end position="624"/>
    </location>
</feature>
<evidence type="ECO:0000313" key="2">
    <source>
        <dbReference type="EMBL" id="EGJ49111.1"/>
    </source>
</evidence>
<dbReference type="Gene3D" id="3.90.550.10">
    <property type="entry name" value="Spore Coat Polysaccharide Biosynthesis Protein SpsA, Chain A"/>
    <property type="match status" value="2"/>
</dbReference>
<protein>
    <submittedName>
        <fullName evidence="2">Glycosyl transferase family 2</fullName>
    </submittedName>
</protein>
<dbReference type="STRING" id="690850.Desaf_0760"/>
<dbReference type="CDD" id="cd04184">
    <property type="entry name" value="GT2_RfbC_Mx_like"/>
    <property type="match status" value="1"/>
</dbReference>
<organism evidence="2 3">
    <name type="scientific">Desulfocurvibacter africanus subsp. africanus str. Walvis Bay</name>
    <dbReference type="NCBI Taxonomy" id="690850"/>
    <lineage>
        <taxon>Bacteria</taxon>
        <taxon>Pseudomonadati</taxon>
        <taxon>Thermodesulfobacteriota</taxon>
        <taxon>Desulfovibrionia</taxon>
        <taxon>Desulfovibrionales</taxon>
        <taxon>Desulfovibrionaceae</taxon>
        <taxon>Desulfocurvibacter</taxon>
    </lineage>
</organism>
<gene>
    <name evidence="2" type="ORF">Desaf_0760</name>
</gene>